<dbReference type="Gene3D" id="2.40.10.10">
    <property type="entry name" value="Trypsin-like serine proteases"/>
    <property type="match status" value="1"/>
</dbReference>
<dbReference type="InterPro" id="IPR043504">
    <property type="entry name" value="Peptidase_S1_PA_chymotrypsin"/>
</dbReference>
<dbReference type="InterPro" id="IPR009003">
    <property type="entry name" value="Peptidase_S1_PA"/>
</dbReference>
<keyword evidence="1" id="KW-0378">Hydrolase</keyword>
<proteinExistence type="predicted"/>
<dbReference type="RefSeq" id="WP_369275658.1">
    <property type="nucleotide sequence ID" value="NZ_CP163432.1"/>
</dbReference>
<reference evidence="1" key="1">
    <citation type="submission" date="2024-07" db="EMBL/GenBank/DDBJ databases">
        <authorList>
            <person name="Yu S.T."/>
        </authorList>
    </citation>
    <scope>NUCLEOTIDE SEQUENCE</scope>
    <source>
        <strain evidence="1">R11</strain>
    </source>
</reference>
<dbReference type="Pfam" id="PF13365">
    <property type="entry name" value="Trypsin_2"/>
    <property type="match status" value="1"/>
</dbReference>
<keyword evidence="1" id="KW-0645">Protease</keyword>
<organism evidence="1">
    <name type="scientific">Streptomyces sp. R11</name>
    <dbReference type="NCBI Taxonomy" id="3238625"/>
    <lineage>
        <taxon>Bacteria</taxon>
        <taxon>Bacillati</taxon>
        <taxon>Actinomycetota</taxon>
        <taxon>Actinomycetes</taxon>
        <taxon>Kitasatosporales</taxon>
        <taxon>Streptomycetaceae</taxon>
        <taxon>Streptomyces</taxon>
    </lineage>
</organism>
<sequence>MREQHYWVRICEGERCLGAGFLITRAFVLTALHCLRWRSPGNMRFDLELPDGRRLAGQVCEEIKDADLALIAVEDAESHGLPPAAPTDWPRPEVSWRGTYCPPSEETRLSGRVTHEPLDYRNAADGVFKAVQLTVEQQLGSYDGYSGSPVDTAGVDARHEQHGEKAQRPVVGILMEERLDRADASRVSNVLIAASLLHAMGRFTQFSISHLRHQVSLPEPRRSAASGTQLVDEERAAQDLTSTDLYLRQLRRWEEEGVLSQVEAAEERRWALRSLRRRLAGGPADG</sequence>
<dbReference type="AlphaFoldDB" id="A0AB39NCX3"/>
<dbReference type="SUPFAM" id="SSF50494">
    <property type="entry name" value="Trypsin-like serine proteases"/>
    <property type="match status" value="1"/>
</dbReference>
<name>A0AB39NCX3_9ACTN</name>
<accession>A0AB39NCX3</accession>
<dbReference type="GO" id="GO:0006508">
    <property type="term" value="P:proteolysis"/>
    <property type="evidence" value="ECO:0007669"/>
    <property type="project" value="UniProtKB-KW"/>
</dbReference>
<dbReference type="EMBL" id="CP163432">
    <property type="protein sequence ID" value="XDQ15731.1"/>
    <property type="molecule type" value="Genomic_DNA"/>
</dbReference>
<dbReference type="GO" id="GO:0008233">
    <property type="term" value="F:peptidase activity"/>
    <property type="evidence" value="ECO:0007669"/>
    <property type="project" value="UniProtKB-KW"/>
</dbReference>
<evidence type="ECO:0000313" key="1">
    <source>
        <dbReference type="EMBL" id="XDQ15731.1"/>
    </source>
</evidence>
<gene>
    <name evidence="1" type="ORF">AB5J55_41985</name>
</gene>
<protein>
    <submittedName>
        <fullName evidence="1">Serine protease</fullName>
    </submittedName>
</protein>